<dbReference type="Proteomes" id="UP000657385">
    <property type="component" value="Unassembled WGS sequence"/>
</dbReference>
<gene>
    <name evidence="9" type="primary">bla</name>
    <name evidence="9" type="ORF">I2501_15625</name>
</gene>
<evidence type="ECO:0000256" key="1">
    <source>
        <dbReference type="ARBA" id="ARBA00009009"/>
    </source>
</evidence>
<evidence type="ECO:0000313" key="9">
    <source>
        <dbReference type="EMBL" id="MBF9069454.1"/>
    </source>
</evidence>
<dbReference type="InterPro" id="IPR000871">
    <property type="entry name" value="Beta-lactam_class-A"/>
</dbReference>
<dbReference type="InterPro" id="IPR045155">
    <property type="entry name" value="Beta-lactam_cat"/>
</dbReference>
<proteinExistence type="inferred from homology"/>
<sequence>MELRPSRRGVLAGAALTALTVALPGAGTAVAQDAAPVVDPGLAGRFRALEREHSARLGVFARDLHTGRAVLHRADELFPLCSTYKAIEVAAVLRDLDRDGTFLARRIHYTQADVTRSGYAPVTGLPQNLAGGMTVGQLCAAALDYSDNTAANLLLRLLGGPTAITRFCRSIGDEITRLDRWEPELNSAEPGRVTDTSSPRALGRTFARLTLGDALDRPDRERLTDWLLANTTGGKRLRAGLPTGWTVEDKTGSGSYGTTNDVAVVWPPARRPIVMAVLSTKHDATAPTDEPLLAETAALLATAFA</sequence>
<dbReference type="Pfam" id="PF13354">
    <property type="entry name" value="Beta-lactamase2"/>
    <property type="match status" value="1"/>
</dbReference>
<dbReference type="NCBIfam" id="NF033103">
    <property type="entry name" value="bla_class_A"/>
    <property type="match status" value="1"/>
</dbReference>
<comment type="caution">
    <text evidence="9">The sequence shown here is derived from an EMBL/GenBank/DDBJ whole genome shotgun (WGS) entry which is preliminary data.</text>
</comment>
<keyword evidence="5 6" id="KW-0046">Antibiotic resistance</keyword>
<dbReference type="RefSeq" id="WP_196194581.1">
    <property type="nucleotide sequence ID" value="NZ_JADPRT010000005.1"/>
</dbReference>
<evidence type="ECO:0000256" key="6">
    <source>
        <dbReference type="RuleBase" id="RU361140"/>
    </source>
</evidence>
<evidence type="ECO:0000256" key="4">
    <source>
        <dbReference type="ARBA" id="ARBA00022801"/>
    </source>
</evidence>
<dbReference type="PROSITE" id="PS51318">
    <property type="entry name" value="TAT"/>
    <property type="match status" value="1"/>
</dbReference>
<dbReference type="GO" id="GO:0046677">
    <property type="term" value="P:response to antibiotic"/>
    <property type="evidence" value="ECO:0007669"/>
    <property type="project" value="UniProtKB-UniRule"/>
</dbReference>
<dbReference type="PANTHER" id="PTHR35333:SF3">
    <property type="entry name" value="BETA-LACTAMASE-TYPE TRANSPEPTIDASE FOLD CONTAINING PROTEIN"/>
    <property type="match status" value="1"/>
</dbReference>
<evidence type="ECO:0000256" key="3">
    <source>
        <dbReference type="ARBA" id="ARBA00018879"/>
    </source>
</evidence>
<feature type="domain" description="Beta-lactamase class A catalytic" evidence="8">
    <location>
        <begin position="58"/>
        <end position="278"/>
    </location>
</feature>
<reference evidence="9" key="1">
    <citation type="submission" date="2020-11" db="EMBL/GenBank/DDBJ databases">
        <title>Isolation and identification of active actinomycetes.</title>
        <authorList>
            <person name="Yu B."/>
        </authorList>
    </citation>
    <scope>NUCLEOTIDE SEQUENCE</scope>
    <source>
        <strain evidence="9">NEAU-YB345</strain>
    </source>
</reference>
<protein>
    <recommendedName>
        <fullName evidence="3 6">Beta-lactamase</fullName>
        <ecNumber evidence="2 6">3.5.2.6</ecNumber>
    </recommendedName>
</protein>
<evidence type="ECO:0000256" key="5">
    <source>
        <dbReference type="ARBA" id="ARBA00023251"/>
    </source>
</evidence>
<evidence type="ECO:0000256" key="7">
    <source>
        <dbReference type="SAM" id="SignalP"/>
    </source>
</evidence>
<keyword evidence="7" id="KW-0732">Signal</keyword>
<keyword evidence="10" id="KW-1185">Reference proteome</keyword>
<dbReference type="PANTHER" id="PTHR35333">
    <property type="entry name" value="BETA-LACTAMASE"/>
    <property type="match status" value="1"/>
</dbReference>
<dbReference type="EC" id="3.5.2.6" evidence="2 6"/>
<dbReference type="InterPro" id="IPR023650">
    <property type="entry name" value="Beta-lactam_class-A_AS"/>
</dbReference>
<evidence type="ECO:0000313" key="10">
    <source>
        <dbReference type="Proteomes" id="UP000657385"/>
    </source>
</evidence>
<evidence type="ECO:0000256" key="2">
    <source>
        <dbReference type="ARBA" id="ARBA00012865"/>
    </source>
</evidence>
<keyword evidence="4 6" id="KW-0378">Hydrolase</keyword>
<dbReference type="AlphaFoldDB" id="A0A931FGE7"/>
<comment type="similarity">
    <text evidence="1 6">Belongs to the class-A beta-lactamase family.</text>
</comment>
<dbReference type="Gene3D" id="3.40.710.10">
    <property type="entry name" value="DD-peptidase/beta-lactamase superfamily"/>
    <property type="match status" value="1"/>
</dbReference>
<dbReference type="SUPFAM" id="SSF56601">
    <property type="entry name" value="beta-lactamase/transpeptidase-like"/>
    <property type="match status" value="1"/>
</dbReference>
<name>A0A931FGE7_9ACTN</name>
<feature type="chain" id="PRO_5037803622" description="Beta-lactamase" evidence="7">
    <location>
        <begin position="32"/>
        <end position="305"/>
    </location>
</feature>
<dbReference type="PROSITE" id="PS00146">
    <property type="entry name" value="BETA_LACTAMASE_A"/>
    <property type="match status" value="1"/>
</dbReference>
<dbReference type="InterPro" id="IPR012338">
    <property type="entry name" value="Beta-lactam/transpept-like"/>
</dbReference>
<organism evidence="9 10">
    <name type="scientific">Streptacidiphilus fuscans</name>
    <dbReference type="NCBI Taxonomy" id="2789292"/>
    <lineage>
        <taxon>Bacteria</taxon>
        <taxon>Bacillati</taxon>
        <taxon>Actinomycetota</taxon>
        <taxon>Actinomycetes</taxon>
        <taxon>Kitasatosporales</taxon>
        <taxon>Streptomycetaceae</taxon>
        <taxon>Streptacidiphilus</taxon>
    </lineage>
</organism>
<dbReference type="InterPro" id="IPR006311">
    <property type="entry name" value="TAT_signal"/>
</dbReference>
<dbReference type="GO" id="GO:0030655">
    <property type="term" value="P:beta-lactam antibiotic catabolic process"/>
    <property type="evidence" value="ECO:0007669"/>
    <property type="project" value="InterPro"/>
</dbReference>
<dbReference type="PRINTS" id="PR00118">
    <property type="entry name" value="BLACTAMASEA"/>
</dbReference>
<evidence type="ECO:0000259" key="8">
    <source>
        <dbReference type="Pfam" id="PF13354"/>
    </source>
</evidence>
<dbReference type="EMBL" id="JADPRT010000005">
    <property type="protein sequence ID" value="MBF9069454.1"/>
    <property type="molecule type" value="Genomic_DNA"/>
</dbReference>
<dbReference type="GO" id="GO:0008800">
    <property type="term" value="F:beta-lactamase activity"/>
    <property type="evidence" value="ECO:0007669"/>
    <property type="project" value="UniProtKB-UniRule"/>
</dbReference>
<accession>A0A931FGE7</accession>
<feature type="signal peptide" evidence="7">
    <location>
        <begin position="1"/>
        <end position="31"/>
    </location>
</feature>
<comment type="catalytic activity">
    <reaction evidence="6">
        <text>a beta-lactam + H2O = a substituted beta-amino acid</text>
        <dbReference type="Rhea" id="RHEA:20401"/>
        <dbReference type="ChEBI" id="CHEBI:15377"/>
        <dbReference type="ChEBI" id="CHEBI:35627"/>
        <dbReference type="ChEBI" id="CHEBI:140347"/>
        <dbReference type="EC" id="3.5.2.6"/>
    </reaction>
</comment>